<dbReference type="GO" id="GO:0006874">
    <property type="term" value="P:intracellular calcium ion homeostasis"/>
    <property type="evidence" value="ECO:0007669"/>
    <property type="project" value="TreeGrafter"/>
</dbReference>
<dbReference type="EMBL" id="MFRE01000007">
    <property type="protein sequence ID" value="OGH94566.1"/>
    <property type="molecule type" value="Genomic_DNA"/>
</dbReference>
<dbReference type="Gene3D" id="1.20.1420.30">
    <property type="entry name" value="NCX, central ion-binding region"/>
    <property type="match status" value="1"/>
</dbReference>
<feature type="domain" description="Sodium/calcium exchanger membrane region" evidence="6">
    <location>
        <begin position="6"/>
        <end position="167"/>
    </location>
</feature>
<dbReference type="Proteomes" id="UP000178254">
    <property type="component" value="Unassembled WGS sequence"/>
</dbReference>
<gene>
    <name evidence="7" type="ORF">A2538_00195</name>
</gene>
<feature type="transmembrane region" description="Helical" evidence="5">
    <location>
        <begin position="150"/>
        <end position="168"/>
    </location>
</feature>
<evidence type="ECO:0000313" key="7">
    <source>
        <dbReference type="EMBL" id="OGH94566.1"/>
    </source>
</evidence>
<sequence length="330" mass="36101">MIVFSALATIGVALVLISQCAGVLVRTLSAFGKKLGWGEFTVGFFLLGIATSAPELFIAINAGLEGKPQLSLGNLVGGIVVLFTLLVGLSAVLQKEGIFTGDKFSSFNLFRFVPKFLPFARREFFVKDLILMAVVVLLPLLLIADRELSRWDGLALMVAYGFFVAHAVYDRRLNGWEPPTREYAWPELVVKFGLALAGLLVFSWVITEQSLVLMTAWNVPAVWVGLVVLAVGTNLPELTIILRGRRENPEVVVGDILGSASANILIIGVLAMLFPFSIISLKHFILAAISLAVASVVMMVFLHTKNRLERWEGAVLIGLYLVYLALEIIW</sequence>
<dbReference type="GO" id="GO:0008273">
    <property type="term" value="F:calcium, potassium:sodium antiporter activity"/>
    <property type="evidence" value="ECO:0007669"/>
    <property type="project" value="TreeGrafter"/>
</dbReference>
<dbReference type="Pfam" id="PF01699">
    <property type="entry name" value="Na_Ca_ex"/>
    <property type="match status" value="2"/>
</dbReference>
<evidence type="ECO:0000256" key="4">
    <source>
        <dbReference type="ARBA" id="ARBA00023136"/>
    </source>
</evidence>
<reference evidence="7 8" key="1">
    <citation type="journal article" date="2016" name="Nat. Commun.">
        <title>Thousands of microbial genomes shed light on interconnected biogeochemical processes in an aquifer system.</title>
        <authorList>
            <person name="Anantharaman K."/>
            <person name="Brown C.T."/>
            <person name="Hug L.A."/>
            <person name="Sharon I."/>
            <person name="Castelle C.J."/>
            <person name="Probst A.J."/>
            <person name="Thomas B.C."/>
            <person name="Singh A."/>
            <person name="Wilkins M.J."/>
            <person name="Karaoz U."/>
            <person name="Brodie E.L."/>
            <person name="Williams K.H."/>
            <person name="Hubbard S.S."/>
            <person name="Banfield J.F."/>
        </authorList>
    </citation>
    <scope>NUCLEOTIDE SEQUENCE [LARGE SCALE GENOMIC DNA]</scope>
</reference>
<accession>A0A1F6PEH9</accession>
<name>A0A1F6PEH9_9BACT</name>
<comment type="subcellular location">
    <subcellularLocation>
        <location evidence="1">Membrane</location>
        <topology evidence="1">Multi-pass membrane protein</topology>
    </subcellularLocation>
</comment>
<evidence type="ECO:0000256" key="1">
    <source>
        <dbReference type="ARBA" id="ARBA00004141"/>
    </source>
</evidence>
<dbReference type="GO" id="GO:0005886">
    <property type="term" value="C:plasma membrane"/>
    <property type="evidence" value="ECO:0007669"/>
    <property type="project" value="TreeGrafter"/>
</dbReference>
<dbReference type="InterPro" id="IPR004481">
    <property type="entry name" value="K/Na/Ca-exchanger"/>
</dbReference>
<feature type="transmembrane region" description="Helical" evidence="5">
    <location>
        <begin position="284"/>
        <end position="304"/>
    </location>
</feature>
<keyword evidence="2 5" id="KW-0812">Transmembrane</keyword>
<dbReference type="PANTHER" id="PTHR10846:SF8">
    <property type="entry name" value="INNER MEMBRANE PROTEIN YRBG"/>
    <property type="match status" value="1"/>
</dbReference>
<dbReference type="AlphaFoldDB" id="A0A1F6PEH9"/>
<evidence type="ECO:0000259" key="6">
    <source>
        <dbReference type="Pfam" id="PF01699"/>
    </source>
</evidence>
<dbReference type="PANTHER" id="PTHR10846">
    <property type="entry name" value="SODIUM/POTASSIUM/CALCIUM EXCHANGER"/>
    <property type="match status" value="1"/>
</dbReference>
<feature type="transmembrane region" description="Helical" evidence="5">
    <location>
        <begin position="6"/>
        <end position="28"/>
    </location>
</feature>
<feature type="transmembrane region" description="Helical" evidence="5">
    <location>
        <begin position="311"/>
        <end position="329"/>
    </location>
</feature>
<feature type="transmembrane region" description="Helical" evidence="5">
    <location>
        <begin position="124"/>
        <end position="144"/>
    </location>
</feature>
<feature type="transmembrane region" description="Helical" evidence="5">
    <location>
        <begin position="72"/>
        <end position="93"/>
    </location>
</feature>
<dbReference type="STRING" id="1798709.A2538_00195"/>
<evidence type="ECO:0000313" key="8">
    <source>
        <dbReference type="Proteomes" id="UP000178254"/>
    </source>
</evidence>
<keyword evidence="3 5" id="KW-1133">Transmembrane helix</keyword>
<feature type="transmembrane region" description="Helical" evidence="5">
    <location>
        <begin position="188"/>
        <end position="206"/>
    </location>
</feature>
<keyword evidence="4 5" id="KW-0472">Membrane</keyword>
<comment type="caution">
    <text evidence="7">The sequence shown here is derived from an EMBL/GenBank/DDBJ whole genome shotgun (WGS) entry which is preliminary data.</text>
</comment>
<feature type="transmembrane region" description="Helical" evidence="5">
    <location>
        <begin position="212"/>
        <end position="235"/>
    </location>
</feature>
<proteinExistence type="predicted"/>
<protein>
    <recommendedName>
        <fullName evidence="6">Sodium/calcium exchanger membrane region domain-containing protein</fullName>
    </recommendedName>
</protein>
<feature type="transmembrane region" description="Helical" evidence="5">
    <location>
        <begin position="40"/>
        <end position="60"/>
    </location>
</feature>
<evidence type="ECO:0000256" key="2">
    <source>
        <dbReference type="ARBA" id="ARBA00022692"/>
    </source>
</evidence>
<feature type="transmembrane region" description="Helical" evidence="5">
    <location>
        <begin position="256"/>
        <end position="278"/>
    </location>
</feature>
<dbReference type="InterPro" id="IPR044880">
    <property type="entry name" value="NCX_ion-bd_dom_sf"/>
</dbReference>
<feature type="domain" description="Sodium/calcium exchanger membrane region" evidence="6">
    <location>
        <begin position="190"/>
        <end position="326"/>
    </location>
</feature>
<dbReference type="InterPro" id="IPR004837">
    <property type="entry name" value="NaCa_Exmemb"/>
</dbReference>
<organism evidence="7 8">
    <name type="scientific">Candidatus Magasanikbacteria bacterium RIFOXYD2_FULL_41_14</name>
    <dbReference type="NCBI Taxonomy" id="1798709"/>
    <lineage>
        <taxon>Bacteria</taxon>
        <taxon>Candidatus Magasanikiibacteriota</taxon>
    </lineage>
</organism>
<evidence type="ECO:0000256" key="5">
    <source>
        <dbReference type="SAM" id="Phobius"/>
    </source>
</evidence>
<dbReference type="GO" id="GO:0005262">
    <property type="term" value="F:calcium channel activity"/>
    <property type="evidence" value="ECO:0007669"/>
    <property type="project" value="TreeGrafter"/>
</dbReference>
<evidence type="ECO:0000256" key="3">
    <source>
        <dbReference type="ARBA" id="ARBA00022989"/>
    </source>
</evidence>